<evidence type="ECO:0000313" key="2">
    <source>
        <dbReference type="EMBL" id="CAA7038247.1"/>
    </source>
</evidence>
<organism evidence="2 3">
    <name type="scientific">Microthlaspi erraticum</name>
    <dbReference type="NCBI Taxonomy" id="1685480"/>
    <lineage>
        <taxon>Eukaryota</taxon>
        <taxon>Viridiplantae</taxon>
        <taxon>Streptophyta</taxon>
        <taxon>Embryophyta</taxon>
        <taxon>Tracheophyta</taxon>
        <taxon>Spermatophyta</taxon>
        <taxon>Magnoliopsida</taxon>
        <taxon>eudicotyledons</taxon>
        <taxon>Gunneridae</taxon>
        <taxon>Pentapetalae</taxon>
        <taxon>rosids</taxon>
        <taxon>malvids</taxon>
        <taxon>Brassicales</taxon>
        <taxon>Brassicaceae</taxon>
        <taxon>Coluteocarpeae</taxon>
        <taxon>Microthlaspi</taxon>
    </lineage>
</organism>
<name>A0A6D2JBB9_9BRAS</name>
<sequence>MIGREWVVIGLRYGRNDRGRMIVHRYGGTGHNTSLEEITKNQAGLISVREEFNQSIEGLITLIEHEELKETLLTTEISQETPRLNQEAKEADQDVPHTPRRAQEQLKISSTPFLPVLQGTKETTVFIITKQVEALP</sequence>
<dbReference type="EMBL" id="CACVBM020001190">
    <property type="protein sequence ID" value="CAA7038247.1"/>
    <property type="molecule type" value="Genomic_DNA"/>
</dbReference>
<reference evidence="2" key="1">
    <citation type="submission" date="2020-01" db="EMBL/GenBank/DDBJ databases">
        <authorList>
            <person name="Mishra B."/>
        </authorList>
    </citation>
    <scope>NUCLEOTIDE SEQUENCE [LARGE SCALE GENOMIC DNA]</scope>
</reference>
<feature type="region of interest" description="Disordered" evidence="1">
    <location>
        <begin position="78"/>
        <end position="104"/>
    </location>
</feature>
<evidence type="ECO:0000313" key="3">
    <source>
        <dbReference type="Proteomes" id="UP000467841"/>
    </source>
</evidence>
<feature type="compositionally biased region" description="Basic and acidic residues" evidence="1">
    <location>
        <begin position="86"/>
        <end position="104"/>
    </location>
</feature>
<gene>
    <name evidence="2" type="ORF">MERR_LOCUS25482</name>
</gene>
<dbReference type="OrthoDB" id="10607602at2759"/>
<accession>A0A6D2JBB9</accession>
<proteinExistence type="predicted"/>
<dbReference type="AlphaFoldDB" id="A0A6D2JBB9"/>
<protein>
    <submittedName>
        <fullName evidence="2">Uncharacterized protein</fullName>
    </submittedName>
</protein>
<keyword evidence="3" id="KW-1185">Reference proteome</keyword>
<evidence type="ECO:0000256" key="1">
    <source>
        <dbReference type="SAM" id="MobiDB-lite"/>
    </source>
</evidence>
<dbReference type="Proteomes" id="UP000467841">
    <property type="component" value="Unassembled WGS sequence"/>
</dbReference>
<comment type="caution">
    <text evidence="2">The sequence shown here is derived from an EMBL/GenBank/DDBJ whole genome shotgun (WGS) entry which is preliminary data.</text>
</comment>